<keyword evidence="5" id="KW-1185">Reference proteome</keyword>
<keyword evidence="2" id="KW-1133">Transmembrane helix</keyword>
<dbReference type="InterPro" id="IPR001434">
    <property type="entry name" value="OmcB-like_DUF11"/>
</dbReference>
<dbReference type="GO" id="GO:0005975">
    <property type="term" value="P:carbohydrate metabolic process"/>
    <property type="evidence" value="ECO:0007669"/>
    <property type="project" value="UniProtKB-ARBA"/>
</dbReference>
<organism evidence="4 5">
    <name type="scientific">Actinomadura litoris</name>
    <dbReference type="NCBI Taxonomy" id="2678616"/>
    <lineage>
        <taxon>Bacteria</taxon>
        <taxon>Bacillati</taxon>
        <taxon>Actinomycetota</taxon>
        <taxon>Actinomycetes</taxon>
        <taxon>Streptosporangiales</taxon>
        <taxon>Thermomonosporaceae</taxon>
        <taxon>Actinomadura</taxon>
    </lineage>
</organism>
<feature type="region of interest" description="Disordered" evidence="1">
    <location>
        <begin position="30"/>
        <end position="91"/>
    </location>
</feature>
<reference evidence="4 5" key="1">
    <citation type="submission" date="2019-11" db="EMBL/GenBank/DDBJ databases">
        <authorList>
            <person name="Cao P."/>
        </authorList>
    </citation>
    <scope>NUCLEOTIDE SEQUENCE [LARGE SCALE GENOMIC DNA]</scope>
    <source>
        <strain evidence="4 5">NEAU-AAG5</strain>
    </source>
</reference>
<comment type="caution">
    <text evidence="4">The sequence shown here is derived from an EMBL/GenBank/DDBJ whole genome shotgun (WGS) entry which is preliminary data.</text>
</comment>
<dbReference type="RefSeq" id="WP_173390662.1">
    <property type="nucleotide sequence ID" value="NZ_WOFH01000002.1"/>
</dbReference>
<dbReference type="Pfam" id="PF01345">
    <property type="entry name" value="DUF11"/>
    <property type="match status" value="1"/>
</dbReference>
<proteinExistence type="predicted"/>
<accession>A0A7K1KVB2</accession>
<keyword evidence="2" id="KW-0472">Membrane</keyword>
<sequence>MFGKVRERAGARGLVLLAATPLLGVVPMQDANGGTRAEGPVPAAHDGRADDQRSAPAKPGPPAEPKPKTDIKPKAKPKTKPGPKPAQDADAVVRLSMVGPGKTVVPGRTYDWPFAVTVQAPAKGRARAHRAVLRVTFPKTLKFVSGQSNCTSGKGGKVTCRLGVVKPGRTVPGVLRGKVARHAGAGRTIMPGATVTWGTARARRMFPASRVARTADLVMSKKAPAKARAGAVIRYVMRVRNLGPSTAENVVVRSRGHARLIGPDNACAGRGAGYTCAVGSLRPGESRTLRTRVRPDASARAGTTLESPSTATTSTIDVNPANNRAVARTRITGGSTGKGRPTPADGSTGASRPTGAHGTHGAHGSGTDGPGATSRAVPPAAREGMAVRPLAYAPEGRGRPAEAAGGTSLTGTRAGTVVEIAVAMVGAGFVLTRLGRRRRRSRADDRG</sequence>
<dbReference type="InterPro" id="IPR013783">
    <property type="entry name" value="Ig-like_fold"/>
</dbReference>
<feature type="compositionally biased region" description="Basic and acidic residues" evidence="1">
    <location>
        <begin position="286"/>
        <end position="297"/>
    </location>
</feature>
<dbReference type="Proteomes" id="UP000432015">
    <property type="component" value="Unassembled WGS sequence"/>
</dbReference>
<dbReference type="EMBL" id="WOFH01000002">
    <property type="protein sequence ID" value="MUN36114.1"/>
    <property type="molecule type" value="Genomic_DNA"/>
</dbReference>
<evidence type="ECO:0000256" key="1">
    <source>
        <dbReference type="SAM" id="MobiDB-lite"/>
    </source>
</evidence>
<gene>
    <name evidence="4" type="ORF">GNZ18_05805</name>
</gene>
<evidence type="ECO:0000313" key="4">
    <source>
        <dbReference type="EMBL" id="MUN36114.1"/>
    </source>
</evidence>
<protein>
    <submittedName>
        <fullName evidence="4">DUF11 domain-containing protein</fullName>
    </submittedName>
</protein>
<feature type="transmembrane region" description="Helical" evidence="2">
    <location>
        <begin position="414"/>
        <end position="432"/>
    </location>
</feature>
<evidence type="ECO:0000259" key="3">
    <source>
        <dbReference type="Pfam" id="PF01345"/>
    </source>
</evidence>
<evidence type="ECO:0000256" key="2">
    <source>
        <dbReference type="SAM" id="Phobius"/>
    </source>
</evidence>
<dbReference type="AlphaFoldDB" id="A0A7K1KVB2"/>
<keyword evidence="2" id="KW-0812">Transmembrane</keyword>
<feature type="compositionally biased region" description="Polar residues" evidence="1">
    <location>
        <begin position="304"/>
        <end position="322"/>
    </location>
</feature>
<name>A0A7K1KVB2_9ACTN</name>
<evidence type="ECO:0000313" key="5">
    <source>
        <dbReference type="Proteomes" id="UP000432015"/>
    </source>
</evidence>
<feature type="region of interest" description="Disordered" evidence="1">
    <location>
        <begin position="286"/>
        <end position="384"/>
    </location>
</feature>
<feature type="domain" description="DUF11" evidence="3">
    <location>
        <begin position="216"/>
        <end position="327"/>
    </location>
</feature>
<dbReference type="Gene3D" id="2.60.40.10">
    <property type="entry name" value="Immunoglobulins"/>
    <property type="match status" value="1"/>
</dbReference>